<dbReference type="CDD" id="cd03143">
    <property type="entry name" value="A4_beta-galactosidase_middle_domain"/>
    <property type="match status" value="1"/>
</dbReference>
<sequence>MGERWWREPFRTVQTNIREIDVDMDVEAVLDFIEDYGADTWLLSVAGIVANYPSDLHWQTVNPFLAARASGDLVGDAVAAARDRGIRVVGRMDFQKLDARRAELHPDWTYVSADRRRQVYNGYISACPNGAYYQDGMFAVVEEAVGRYELSGVFVNGLSIKAFGERDYSGRYWGVCHCDRCQAGFADFAPGVAFPHSADSGAYLAYASGVIDTLVTRLRETVDGLGTDAVVFAKTGVDLAFHEANNAVGRTVWHHRTAEQVSALRTADRRRPVVVNAVSFVDIPYRWSSEDPHHFAQHLLQTIAHGGQPSTYVMGTPEMTSAATLEAGRRLTRFHRDNADLYSCLESAAEVALVRRPDRAETNDPELSVEFRGCYRSLVESHVPFDVVDLTDLPSTPAGRYRLVVLPDVGPLTENEVFAVEQILACGNAILLTGDSACRADVLQIGAGSPLARPLTRYATPESVRSMHVQLSSEADLAPVVGGFTTLEPSAEAEVAWPLLGTAPFGPPERCYGHRRTGHSAWVSGAVNGGTLGLIPWGVGRVYERTGLTRVRDAWVGKALSLSQGVPQLRTQLPEQVEVVAGRAGPNLVLHLLNRSGDAPQGFRAPVPIPAGSIELDMPGPPPAQVRARVSGIELEWAVDEGRLTVRTPRFETFEVVEIRR</sequence>
<evidence type="ECO:0008006" key="3">
    <source>
        <dbReference type="Google" id="ProtNLM"/>
    </source>
</evidence>
<dbReference type="Proteomes" id="UP000542813">
    <property type="component" value="Unassembled WGS sequence"/>
</dbReference>
<protein>
    <recommendedName>
        <fullName evidence="3">Beta-galactosidase trimerisation domain-containing protein</fullName>
    </recommendedName>
</protein>
<comment type="caution">
    <text evidence="1">The sequence shown here is derived from an EMBL/GenBank/DDBJ whole genome shotgun (WGS) entry which is preliminary data.</text>
</comment>
<organism evidence="1 2">
    <name type="scientific">Jiangella mangrovi</name>
    <dbReference type="NCBI Taxonomy" id="1524084"/>
    <lineage>
        <taxon>Bacteria</taxon>
        <taxon>Bacillati</taxon>
        <taxon>Actinomycetota</taxon>
        <taxon>Actinomycetes</taxon>
        <taxon>Jiangellales</taxon>
        <taxon>Jiangellaceae</taxon>
        <taxon>Jiangella</taxon>
    </lineage>
</organism>
<gene>
    <name evidence="1" type="ORF">HD601_005618</name>
</gene>
<dbReference type="RefSeq" id="WP_184827507.1">
    <property type="nucleotide sequence ID" value="NZ_JACHMM010000001.1"/>
</dbReference>
<dbReference type="Pfam" id="PF14871">
    <property type="entry name" value="GHL6"/>
    <property type="match status" value="1"/>
</dbReference>
<evidence type="ECO:0000313" key="1">
    <source>
        <dbReference type="EMBL" id="MBB5791043.1"/>
    </source>
</evidence>
<dbReference type="Gene3D" id="3.20.20.80">
    <property type="entry name" value="Glycosidases"/>
    <property type="match status" value="1"/>
</dbReference>
<keyword evidence="2" id="KW-1185">Reference proteome</keyword>
<proteinExistence type="predicted"/>
<reference evidence="1 2" key="1">
    <citation type="submission" date="2020-08" db="EMBL/GenBank/DDBJ databases">
        <title>Sequencing the genomes of 1000 actinobacteria strains.</title>
        <authorList>
            <person name="Klenk H.-P."/>
        </authorList>
    </citation>
    <scope>NUCLEOTIDE SEQUENCE [LARGE SCALE GENOMIC DNA]</scope>
    <source>
        <strain evidence="1 2">DSM 102122</strain>
    </source>
</reference>
<dbReference type="InterPro" id="IPR029062">
    <property type="entry name" value="Class_I_gatase-like"/>
</dbReference>
<dbReference type="InterPro" id="IPR017853">
    <property type="entry name" value="GH"/>
</dbReference>
<name>A0A7W9GVX6_9ACTN</name>
<evidence type="ECO:0000313" key="2">
    <source>
        <dbReference type="Proteomes" id="UP000542813"/>
    </source>
</evidence>
<dbReference type="Gene3D" id="3.40.50.880">
    <property type="match status" value="1"/>
</dbReference>
<dbReference type="InterPro" id="IPR028212">
    <property type="entry name" value="GHL6"/>
</dbReference>
<dbReference type="AlphaFoldDB" id="A0A7W9GVX6"/>
<dbReference type="SUPFAM" id="SSF51445">
    <property type="entry name" value="(Trans)glycosidases"/>
    <property type="match status" value="1"/>
</dbReference>
<dbReference type="EMBL" id="JACHMM010000001">
    <property type="protein sequence ID" value="MBB5791043.1"/>
    <property type="molecule type" value="Genomic_DNA"/>
</dbReference>
<accession>A0A7W9GVX6</accession>